<reference evidence="1" key="1">
    <citation type="submission" date="2021-03" db="EMBL/GenBank/DDBJ databases">
        <authorList>
            <person name="Bekaert M."/>
        </authorList>
    </citation>
    <scope>NUCLEOTIDE SEQUENCE</scope>
</reference>
<dbReference type="Proteomes" id="UP000683360">
    <property type="component" value="Unassembled WGS sequence"/>
</dbReference>
<dbReference type="AlphaFoldDB" id="A0A8S3SDV4"/>
<evidence type="ECO:0000313" key="2">
    <source>
        <dbReference type="Proteomes" id="UP000683360"/>
    </source>
</evidence>
<protein>
    <submittedName>
        <fullName evidence="1">Uncharacterized protein</fullName>
    </submittedName>
</protein>
<comment type="caution">
    <text evidence="1">The sequence shown here is derived from an EMBL/GenBank/DDBJ whole genome shotgun (WGS) entry which is preliminary data.</text>
</comment>
<name>A0A8S3SDV4_MYTED</name>
<proteinExistence type="predicted"/>
<dbReference type="EMBL" id="CAJPWZ010001620">
    <property type="protein sequence ID" value="CAG2218985.1"/>
    <property type="molecule type" value="Genomic_DNA"/>
</dbReference>
<accession>A0A8S3SDV4</accession>
<keyword evidence="2" id="KW-1185">Reference proteome</keyword>
<sequence length="163" mass="17924">MELIQPANTFVENVTTNNVLKKNSPLKPLPAKAKVDQSGWLCSHGPQHSPKYGIRRKLWKGPSPMNLRDSAISDSPSTGTTSRSTVITVRGTSVTPWKTNITDICKAYETPSPMKPARFEDVQLPPVSLSAPLLSVSRVSNINPKVRPLNHLFILFSVTLKIP</sequence>
<organism evidence="1 2">
    <name type="scientific">Mytilus edulis</name>
    <name type="common">Blue mussel</name>
    <dbReference type="NCBI Taxonomy" id="6550"/>
    <lineage>
        <taxon>Eukaryota</taxon>
        <taxon>Metazoa</taxon>
        <taxon>Spiralia</taxon>
        <taxon>Lophotrochozoa</taxon>
        <taxon>Mollusca</taxon>
        <taxon>Bivalvia</taxon>
        <taxon>Autobranchia</taxon>
        <taxon>Pteriomorphia</taxon>
        <taxon>Mytilida</taxon>
        <taxon>Mytiloidea</taxon>
        <taxon>Mytilidae</taxon>
        <taxon>Mytilinae</taxon>
        <taxon>Mytilus</taxon>
    </lineage>
</organism>
<gene>
    <name evidence="1" type="ORF">MEDL_32593</name>
</gene>
<evidence type="ECO:0000313" key="1">
    <source>
        <dbReference type="EMBL" id="CAG2218985.1"/>
    </source>
</evidence>